<dbReference type="EMBL" id="HBIX01027052">
    <property type="protein sequence ID" value="CAE0725619.1"/>
    <property type="molecule type" value="Transcribed_RNA"/>
</dbReference>
<feature type="transmembrane region" description="Helical" evidence="3">
    <location>
        <begin position="300"/>
        <end position="320"/>
    </location>
</feature>
<protein>
    <recommendedName>
        <fullName evidence="4">EF-hand domain-containing protein</fullName>
    </recommendedName>
</protein>
<feature type="region of interest" description="Disordered" evidence="2">
    <location>
        <begin position="62"/>
        <end position="96"/>
    </location>
</feature>
<name>A0A7S4ATB9_9STRA</name>
<gene>
    <name evidence="5" type="ORF">PAUS00366_LOCUS18376</name>
</gene>
<feature type="region of interest" description="Disordered" evidence="2">
    <location>
        <begin position="1"/>
        <end position="37"/>
    </location>
</feature>
<dbReference type="InterPro" id="IPR018247">
    <property type="entry name" value="EF_Hand_1_Ca_BS"/>
</dbReference>
<proteinExistence type="predicted"/>
<accession>A0A7S4ATB9</accession>
<dbReference type="PROSITE" id="PS00018">
    <property type="entry name" value="EF_HAND_1"/>
    <property type="match status" value="1"/>
</dbReference>
<organism evidence="5">
    <name type="scientific">Pseudo-nitzschia australis</name>
    <dbReference type="NCBI Taxonomy" id="44445"/>
    <lineage>
        <taxon>Eukaryota</taxon>
        <taxon>Sar</taxon>
        <taxon>Stramenopiles</taxon>
        <taxon>Ochrophyta</taxon>
        <taxon>Bacillariophyta</taxon>
        <taxon>Bacillariophyceae</taxon>
        <taxon>Bacillariophycidae</taxon>
        <taxon>Bacillariales</taxon>
        <taxon>Bacillariaceae</taxon>
        <taxon>Pseudo-nitzschia</taxon>
    </lineage>
</organism>
<evidence type="ECO:0000256" key="3">
    <source>
        <dbReference type="SAM" id="Phobius"/>
    </source>
</evidence>
<feature type="transmembrane region" description="Helical" evidence="3">
    <location>
        <begin position="198"/>
        <end position="220"/>
    </location>
</feature>
<dbReference type="AlphaFoldDB" id="A0A7S4ATB9"/>
<sequence>MKFGIFNGKRNKDLSEASSEGALISNSSASSDLESGSSRVSIEWDNLYVEIDDDANGAVAAAESSANDRDDETTTVAADKSQARSMTVRQSGSRRNSIHRAASELTMDDSGAPIAFAASKSYTMMEDNPRSLSDADMGTMLEEDPTLNVDDIPDLLPRDQGNISQQFTITRDGKYLSNNHFANAQLMRWKHASEEGPSFIQVLAFFAAIGAIITTMLPVVTIANFWSIPVLICAFHTTMLCCVIIAFEMRSWGIRNPMSLRARIRNLLVRYLNILRFVWGRGLLYIFTGSMNLTIYYYPYTYYSGGALIGLGTLGVLVGGHSASNLERLRLSLTDHSFLWSKFAEADSDGDNMVDISDFSNLIWSLGLELDDTYTYRAFTEIDKNFDSRISFREFEKWWIASQDGDETILSRDMSKFSAVPTTSSPKRIPAHIKV</sequence>
<evidence type="ECO:0000256" key="1">
    <source>
        <dbReference type="ARBA" id="ARBA00022837"/>
    </source>
</evidence>
<dbReference type="Pfam" id="PF13499">
    <property type="entry name" value="EF-hand_7"/>
    <property type="match status" value="1"/>
</dbReference>
<feature type="transmembrane region" description="Helical" evidence="3">
    <location>
        <begin position="268"/>
        <end position="288"/>
    </location>
</feature>
<keyword evidence="3" id="KW-0812">Transmembrane</keyword>
<feature type="transmembrane region" description="Helical" evidence="3">
    <location>
        <begin position="226"/>
        <end position="247"/>
    </location>
</feature>
<keyword evidence="3" id="KW-1133">Transmembrane helix</keyword>
<evidence type="ECO:0000313" key="5">
    <source>
        <dbReference type="EMBL" id="CAE0725619.1"/>
    </source>
</evidence>
<reference evidence="5" key="1">
    <citation type="submission" date="2021-01" db="EMBL/GenBank/DDBJ databases">
        <authorList>
            <person name="Corre E."/>
            <person name="Pelletier E."/>
            <person name="Niang G."/>
            <person name="Scheremetjew M."/>
            <person name="Finn R."/>
            <person name="Kale V."/>
            <person name="Holt S."/>
            <person name="Cochrane G."/>
            <person name="Meng A."/>
            <person name="Brown T."/>
            <person name="Cohen L."/>
        </authorList>
    </citation>
    <scope>NUCLEOTIDE SEQUENCE</scope>
    <source>
        <strain evidence="5">10249 10 AB</strain>
    </source>
</reference>
<dbReference type="SUPFAM" id="SSF47473">
    <property type="entry name" value="EF-hand"/>
    <property type="match status" value="1"/>
</dbReference>
<dbReference type="InterPro" id="IPR011992">
    <property type="entry name" value="EF-hand-dom_pair"/>
</dbReference>
<feature type="compositionally biased region" description="Low complexity" evidence="2">
    <location>
        <begin position="18"/>
        <end position="37"/>
    </location>
</feature>
<dbReference type="InterPro" id="IPR002048">
    <property type="entry name" value="EF_hand_dom"/>
</dbReference>
<dbReference type="Gene3D" id="1.10.238.10">
    <property type="entry name" value="EF-hand"/>
    <property type="match status" value="1"/>
</dbReference>
<feature type="domain" description="EF-hand" evidence="4">
    <location>
        <begin position="342"/>
        <end position="399"/>
    </location>
</feature>
<keyword evidence="3" id="KW-0472">Membrane</keyword>
<dbReference type="GO" id="GO:0005509">
    <property type="term" value="F:calcium ion binding"/>
    <property type="evidence" value="ECO:0007669"/>
    <property type="project" value="InterPro"/>
</dbReference>
<evidence type="ECO:0000259" key="4">
    <source>
        <dbReference type="Pfam" id="PF13499"/>
    </source>
</evidence>
<feature type="compositionally biased region" description="Polar residues" evidence="2">
    <location>
        <begin position="83"/>
        <end position="95"/>
    </location>
</feature>
<keyword evidence="1" id="KW-0106">Calcium</keyword>
<evidence type="ECO:0000256" key="2">
    <source>
        <dbReference type="SAM" id="MobiDB-lite"/>
    </source>
</evidence>